<dbReference type="CDD" id="cd21748">
    <property type="entry name" value="Kp60-NTD"/>
    <property type="match status" value="1"/>
</dbReference>
<dbReference type="GO" id="GO:0016887">
    <property type="term" value="F:ATP hydrolysis activity"/>
    <property type="evidence" value="ECO:0007669"/>
    <property type="project" value="InterPro"/>
</dbReference>
<protein>
    <recommendedName>
        <fullName evidence="15">Katanin p60 ATPase-containing subunit A1</fullName>
    </recommendedName>
</protein>
<evidence type="ECO:0000313" key="13">
    <source>
        <dbReference type="EMBL" id="KAG6523412.1"/>
    </source>
</evidence>
<dbReference type="InterPro" id="IPR041569">
    <property type="entry name" value="AAA_lid_3"/>
</dbReference>
<feature type="domain" description="Katanin p60 ATPase-containing subunit A1 MIT" evidence="12">
    <location>
        <begin position="10"/>
        <end position="70"/>
    </location>
</feature>
<dbReference type="Pfam" id="PF21126">
    <property type="entry name" value="KATNA1_MIT"/>
    <property type="match status" value="1"/>
</dbReference>
<dbReference type="GO" id="GO:0005524">
    <property type="term" value="F:ATP binding"/>
    <property type="evidence" value="ECO:0007669"/>
    <property type="project" value="UniProtKB-KW"/>
</dbReference>
<dbReference type="Gene3D" id="3.40.50.300">
    <property type="entry name" value="P-loop containing nucleotide triphosphate hydrolases"/>
    <property type="match status" value="2"/>
</dbReference>
<dbReference type="InterPro" id="IPR003960">
    <property type="entry name" value="ATPase_AAA_CS"/>
</dbReference>
<evidence type="ECO:0000259" key="11">
    <source>
        <dbReference type="Pfam" id="PF17862"/>
    </source>
</evidence>
<feature type="domain" description="AAA ATPase AAA+ lid" evidence="11">
    <location>
        <begin position="356"/>
        <end position="398"/>
    </location>
</feature>
<dbReference type="Pfam" id="PF00004">
    <property type="entry name" value="AAA"/>
    <property type="match status" value="1"/>
</dbReference>
<dbReference type="GO" id="GO:0051013">
    <property type="term" value="P:microtubule severing"/>
    <property type="evidence" value="ECO:0007669"/>
    <property type="project" value="TreeGrafter"/>
</dbReference>
<reference evidence="13 14" key="1">
    <citation type="submission" date="2020-08" db="EMBL/GenBank/DDBJ databases">
        <title>Plant Genome Project.</title>
        <authorList>
            <person name="Zhang R.-G."/>
        </authorList>
    </citation>
    <scope>NUCLEOTIDE SEQUENCE [LARGE SCALE GENOMIC DNA]</scope>
    <source>
        <tissue evidence="13">Rhizome</tissue>
    </source>
</reference>
<dbReference type="GO" id="GO:0005874">
    <property type="term" value="C:microtubule"/>
    <property type="evidence" value="ECO:0007669"/>
    <property type="project" value="UniProtKB-KW"/>
</dbReference>
<name>A0A8J5LKR9_ZINOF</name>
<dbReference type="EMBL" id="JACMSC010000004">
    <property type="protein sequence ID" value="KAG6523412.1"/>
    <property type="molecule type" value="Genomic_DNA"/>
</dbReference>
<evidence type="ECO:0000259" key="10">
    <source>
        <dbReference type="Pfam" id="PF00004"/>
    </source>
</evidence>
<dbReference type="InterPro" id="IPR027417">
    <property type="entry name" value="P-loop_NTPase"/>
</dbReference>
<dbReference type="PANTHER" id="PTHR23074:SF19">
    <property type="entry name" value="KATANIN P60 ATPASE-CONTAINING SUBUNIT A1"/>
    <property type="match status" value="1"/>
</dbReference>
<dbReference type="FunFam" id="1.10.8.60:FF:000055">
    <property type="entry name" value="Katanin p60 ATPase-containing subunit A1"/>
    <property type="match status" value="1"/>
</dbReference>
<dbReference type="Pfam" id="PF17862">
    <property type="entry name" value="AAA_lid_3"/>
    <property type="match status" value="1"/>
</dbReference>
<dbReference type="PANTHER" id="PTHR23074">
    <property type="entry name" value="AAA DOMAIN-CONTAINING"/>
    <property type="match status" value="1"/>
</dbReference>
<keyword evidence="4 8" id="KW-0547">Nucleotide-binding</keyword>
<evidence type="ECO:0000256" key="1">
    <source>
        <dbReference type="ARBA" id="ARBA00004245"/>
    </source>
</evidence>
<feature type="compositionally biased region" description="Low complexity" evidence="9">
    <location>
        <begin position="160"/>
        <end position="189"/>
    </location>
</feature>
<feature type="domain" description="ATPase AAA-type core" evidence="10">
    <location>
        <begin position="271"/>
        <end position="334"/>
    </location>
</feature>
<dbReference type="Gene3D" id="1.20.58.80">
    <property type="entry name" value="Phosphotransferase system, lactose/cellobiose-type IIA subunit"/>
    <property type="match status" value="1"/>
</dbReference>
<evidence type="ECO:0000256" key="6">
    <source>
        <dbReference type="ARBA" id="ARBA00023212"/>
    </source>
</evidence>
<dbReference type="InterPro" id="IPR003959">
    <property type="entry name" value="ATPase_AAA_core"/>
</dbReference>
<evidence type="ECO:0000256" key="8">
    <source>
        <dbReference type="RuleBase" id="RU003651"/>
    </source>
</evidence>
<proteinExistence type="inferred from homology"/>
<feature type="region of interest" description="Disordered" evidence="9">
    <location>
        <begin position="104"/>
        <end position="209"/>
    </location>
</feature>
<dbReference type="AlphaFoldDB" id="A0A8J5LKR9"/>
<dbReference type="PROSITE" id="PS00674">
    <property type="entry name" value="AAA"/>
    <property type="match status" value="1"/>
</dbReference>
<evidence type="ECO:0000256" key="4">
    <source>
        <dbReference type="ARBA" id="ARBA00022741"/>
    </source>
</evidence>
<dbReference type="SUPFAM" id="SSF52540">
    <property type="entry name" value="P-loop containing nucleoside triphosphate hydrolases"/>
    <property type="match status" value="1"/>
</dbReference>
<sequence length="445" mass="49183">MAATLTGLQDHIKLAREYALEGLYDTSIIFFDGAIAQINKHMSTLDDTEIRAKWMSCKKAISEEVDIVKQLDAELRAFKEIPGTRRSSSPPISAKSSFVFQPLDEYPASSGASDDPDVWRPPSQDSQSRRPSRTVRPGTRNSNQDAKWARGSSKTGTIGRAANSSASKSSSNARSSAAAGKKGKSSSSKVDSQNGDAEEGKQKKGQYEGPDADLAAMLERDVLETTPGVRWDDVAGLSEAKRLLEEAVVLPLWMPEYFQVLPSHVTVTPKNNGEHESSRRVKSELLVQIDGVNNSSTGEDGQRKIVMVLAATNFPWDIDEALRRRLEKRIYIPLPNFESRKELIKINLRTVEVAADVDIDEVARRTEGYSGDDLTNVCRDASLNGMRRKIAGKTRDEIKNMAKEEISKDPVAMCDFEEALAKVQRSVSSADIERHEKWFSEFGSA</sequence>
<dbReference type="Proteomes" id="UP000734854">
    <property type="component" value="Unassembled WGS sequence"/>
</dbReference>
<keyword evidence="3" id="KW-0493">Microtubule</keyword>
<gene>
    <name evidence="13" type="ORF">ZIOFF_013269</name>
</gene>
<comment type="caution">
    <text evidence="13">The sequence shown here is derived from an EMBL/GenBank/DDBJ whole genome shotgun (WGS) entry which is preliminary data.</text>
</comment>
<evidence type="ECO:0000259" key="12">
    <source>
        <dbReference type="Pfam" id="PF21126"/>
    </source>
</evidence>
<evidence type="ECO:0000256" key="2">
    <source>
        <dbReference type="ARBA" id="ARBA00022490"/>
    </source>
</evidence>
<evidence type="ECO:0000256" key="3">
    <source>
        <dbReference type="ARBA" id="ARBA00022701"/>
    </source>
</evidence>
<comment type="similarity">
    <text evidence="8">Belongs to the AAA ATPase family.</text>
</comment>
<evidence type="ECO:0000313" key="14">
    <source>
        <dbReference type="Proteomes" id="UP000734854"/>
    </source>
</evidence>
<keyword evidence="6" id="KW-0206">Cytoskeleton</keyword>
<evidence type="ECO:0000256" key="9">
    <source>
        <dbReference type="SAM" id="MobiDB-lite"/>
    </source>
</evidence>
<evidence type="ECO:0000256" key="5">
    <source>
        <dbReference type="ARBA" id="ARBA00022840"/>
    </source>
</evidence>
<evidence type="ECO:0008006" key="15">
    <source>
        <dbReference type="Google" id="ProtNLM"/>
    </source>
</evidence>
<dbReference type="InterPro" id="IPR050304">
    <property type="entry name" value="MT-severing_AAA_ATPase"/>
</dbReference>
<keyword evidence="7" id="KW-0413">Isomerase</keyword>
<keyword evidence="2" id="KW-0963">Cytoplasm</keyword>
<dbReference type="GO" id="GO:0016853">
    <property type="term" value="F:isomerase activity"/>
    <property type="evidence" value="ECO:0007669"/>
    <property type="project" value="UniProtKB-KW"/>
</dbReference>
<keyword evidence="5 8" id="KW-0067">ATP-binding</keyword>
<dbReference type="Gene3D" id="1.10.8.60">
    <property type="match status" value="1"/>
</dbReference>
<dbReference type="InterPro" id="IPR048611">
    <property type="entry name" value="KATNA1_MIT"/>
</dbReference>
<comment type="subcellular location">
    <subcellularLocation>
        <location evidence="1">Cytoplasm</location>
        <location evidence="1">Cytoskeleton</location>
    </subcellularLocation>
</comment>
<dbReference type="FunFam" id="1.20.58.80:FF:000003">
    <property type="entry name" value="Katanin p60 ATPase-containing subunit A1"/>
    <property type="match status" value="1"/>
</dbReference>
<evidence type="ECO:0000256" key="7">
    <source>
        <dbReference type="ARBA" id="ARBA00023235"/>
    </source>
</evidence>
<keyword evidence="14" id="KW-1185">Reference proteome</keyword>
<organism evidence="13 14">
    <name type="scientific">Zingiber officinale</name>
    <name type="common">Ginger</name>
    <name type="synonym">Amomum zingiber</name>
    <dbReference type="NCBI Taxonomy" id="94328"/>
    <lineage>
        <taxon>Eukaryota</taxon>
        <taxon>Viridiplantae</taxon>
        <taxon>Streptophyta</taxon>
        <taxon>Embryophyta</taxon>
        <taxon>Tracheophyta</taxon>
        <taxon>Spermatophyta</taxon>
        <taxon>Magnoliopsida</taxon>
        <taxon>Liliopsida</taxon>
        <taxon>Zingiberales</taxon>
        <taxon>Zingiberaceae</taxon>
        <taxon>Zingiber</taxon>
    </lineage>
</organism>
<accession>A0A8J5LKR9</accession>